<dbReference type="InterPro" id="IPR037522">
    <property type="entry name" value="HD_GYP_dom"/>
</dbReference>
<dbReference type="SMART" id="SM00471">
    <property type="entry name" value="HDc"/>
    <property type="match status" value="1"/>
</dbReference>
<dbReference type="InterPro" id="IPR006675">
    <property type="entry name" value="HDIG_dom"/>
</dbReference>
<dbReference type="NCBIfam" id="TIGR00277">
    <property type="entry name" value="HDIG"/>
    <property type="match status" value="1"/>
</dbReference>
<protein>
    <submittedName>
        <fullName evidence="2">HDIG domain-containing protein</fullName>
    </submittedName>
</protein>
<evidence type="ECO:0000313" key="2">
    <source>
        <dbReference type="EMBL" id="SDZ06933.1"/>
    </source>
</evidence>
<keyword evidence="3" id="KW-1185">Reference proteome</keyword>
<dbReference type="PANTHER" id="PTHR43155">
    <property type="entry name" value="CYCLIC DI-GMP PHOSPHODIESTERASE PA4108-RELATED"/>
    <property type="match status" value="1"/>
</dbReference>
<dbReference type="RefSeq" id="WP_091729967.1">
    <property type="nucleotide sequence ID" value="NZ_FNQE01000017.1"/>
</dbReference>
<dbReference type="AlphaFoldDB" id="A0A1H3Q125"/>
<dbReference type="OrthoDB" id="9804747at2"/>
<dbReference type="CDD" id="cd00077">
    <property type="entry name" value="HDc"/>
    <property type="match status" value="1"/>
</dbReference>
<sequence length="347" mass="39194">MSLLKVKEVTPGMVLNKDVENTKTGAILLASGTVLNRNNLTTLKNLGVEYVDIYESQSIKDNYLIIDDDKFIDTYNAFADKTKNILSNARFGKKIVVNEIGEIANEMIDEIVKSNNILGRLRLIEEDNDYTFQHSLDVSMLAVMIGKWLGYSSIELKQISLAGLFHDIGKVKISNDIMYKPCKLTESEFELVKKHTIFGYSILDETIGISKNIAYAALQHHEREDGSGYPLGVKSEKIHEYAKIVAVCDIFDAMTTKRIYKDKQSPFLVAEHIISSSFGVLDPRIATIFTNNISKFYVGNIIKLNTGEIGEIIYVHKQVPTRPIVKVEDKFIDLLNEKDKYILDVIN</sequence>
<dbReference type="Proteomes" id="UP000198625">
    <property type="component" value="Unassembled WGS sequence"/>
</dbReference>
<dbReference type="STRING" id="415015.SAMN05660462_01744"/>
<accession>A0A1H3Q125</accession>
<organism evidence="2 3">
    <name type="scientific">Proteiniborus ethanoligenes</name>
    <dbReference type="NCBI Taxonomy" id="415015"/>
    <lineage>
        <taxon>Bacteria</taxon>
        <taxon>Bacillati</taxon>
        <taxon>Bacillota</taxon>
        <taxon>Clostridia</taxon>
        <taxon>Eubacteriales</taxon>
        <taxon>Proteiniborus</taxon>
    </lineage>
</organism>
<dbReference type="EMBL" id="FNQE01000017">
    <property type="protein sequence ID" value="SDZ06933.1"/>
    <property type="molecule type" value="Genomic_DNA"/>
</dbReference>
<evidence type="ECO:0000313" key="3">
    <source>
        <dbReference type="Proteomes" id="UP000198625"/>
    </source>
</evidence>
<dbReference type="Gene3D" id="1.10.3210.10">
    <property type="entry name" value="Hypothetical protein af1432"/>
    <property type="match status" value="1"/>
</dbReference>
<gene>
    <name evidence="2" type="ORF">SAMN05660462_01744</name>
</gene>
<dbReference type="InterPro" id="IPR003607">
    <property type="entry name" value="HD/PDEase_dom"/>
</dbReference>
<dbReference type="SUPFAM" id="SSF109604">
    <property type="entry name" value="HD-domain/PDEase-like"/>
    <property type="match status" value="1"/>
</dbReference>
<dbReference type="PANTHER" id="PTHR43155:SF2">
    <property type="entry name" value="CYCLIC DI-GMP PHOSPHODIESTERASE PA4108"/>
    <property type="match status" value="1"/>
</dbReference>
<name>A0A1H3Q125_9FIRM</name>
<evidence type="ECO:0000259" key="1">
    <source>
        <dbReference type="PROSITE" id="PS51832"/>
    </source>
</evidence>
<dbReference type="PROSITE" id="PS51832">
    <property type="entry name" value="HD_GYP"/>
    <property type="match status" value="1"/>
</dbReference>
<proteinExistence type="predicted"/>
<feature type="domain" description="HD-GYP" evidence="1">
    <location>
        <begin position="109"/>
        <end position="305"/>
    </location>
</feature>
<dbReference type="Pfam" id="PF13487">
    <property type="entry name" value="HD_5"/>
    <property type="match status" value="1"/>
</dbReference>
<reference evidence="2 3" key="1">
    <citation type="submission" date="2016-10" db="EMBL/GenBank/DDBJ databases">
        <authorList>
            <person name="de Groot N.N."/>
        </authorList>
    </citation>
    <scope>NUCLEOTIDE SEQUENCE [LARGE SCALE GENOMIC DNA]</scope>
    <source>
        <strain evidence="2 3">DSM 21650</strain>
    </source>
</reference>